<evidence type="ECO:0000259" key="8">
    <source>
        <dbReference type="PROSITE" id="PS50222"/>
    </source>
</evidence>
<name>A0A7J6NYK0_PEROL</name>
<dbReference type="AlphaFoldDB" id="A0A7J6NYK0"/>
<dbReference type="SUPFAM" id="SSF47473">
    <property type="entry name" value="EF-hand"/>
    <property type="match status" value="1"/>
</dbReference>
<feature type="domain" description="EF-hand" evidence="8">
    <location>
        <begin position="310"/>
        <end position="345"/>
    </location>
</feature>
<comment type="caution">
    <text evidence="9">The sequence shown here is derived from an EMBL/GenBank/DDBJ whole genome shotgun (WGS) entry which is preliminary data.</text>
</comment>
<dbReference type="GO" id="GO:0005509">
    <property type="term" value="F:calcium ion binding"/>
    <property type="evidence" value="ECO:0007669"/>
    <property type="project" value="InterPro"/>
</dbReference>
<dbReference type="InterPro" id="IPR018247">
    <property type="entry name" value="EF_Hand_1_Ca_BS"/>
</dbReference>
<evidence type="ECO:0000256" key="3">
    <source>
        <dbReference type="ARBA" id="ARBA00022723"/>
    </source>
</evidence>
<reference evidence="9 10" key="1">
    <citation type="submission" date="2020-04" db="EMBL/GenBank/DDBJ databases">
        <title>Perkinsus olseni comparative genomics.</title>
        <authorList>
            <person name="Bogema D.R."/>
        </authorList>
    </citation>
    <scope>NUCLEOTIDE SEQUENCE [LARGE SCALE GENOMIC DNA]</scope>
    <source>
        <strain evidence="9 10">ATCC PRA-207</strain>
    </source>
</reference>
<feature type="domain" description="EF-hand" evidence="8">
    <location>
        <begin position="346"/>
        <end position="381"/>
    </location>
</feature>
<keyword evidence="5" id="KW-0106">Calcium</keyword>
<dbReference type="EMBL" id="JABANO010039995">
    <property type="protein sequence ID" value="KAF4688121.1"/>
    <property type="molecule type" value="Genomic_DNA"/>
</dbReference>
<keyword evidence="10" id="KW-1185">Reference proteome</keyword>
<organism evidence="9 10">
    <name type="scientific">Perkinsus olseni</name>
    <name type="common">Perkinsus atlanticus</name>
    <dbReference type="NCBI Taxonomy" id="32597"/>
    <lineage>
        <taxon>Eukaryota</taxon>
        <taxon>Sar</taxon>
        <taxon>Alveolata</taxon>
        <taxon>Perkinsozoa</taxon>
        <taxon>Perkinsea</taxon>
        <taxon>Perkinsida</taxon>
        <taxon>Perkinsidae</taxon>
        <taxon>Perkinsus</taxon>
    </lineage>
</organism>
<dbReference type="SMART" id="SM00054">
    <property type="entry name" value="EFh"/>
    <property type="match status" value="2"/>
</dbReference>
<dbReference type="Pfam" id="PF13202">
    <property type="entry name" value="EF-hand_5"/>
    <property type="match status" value="1"/>
</dbReference>
<dbReference type="Proteomes" id="UP000553632">
    <property type="component" value="Unassembled WGS sequence"/>
</dbReference>
<dbReference type="PRINTS" id="PR00450">
    <property type="entry name" value="RECOVERIN"/>
</dbReference>
<evidence type="ECO:0000313" key="9">
    <source>
        <dbReference type="EMBL" id="KAF4688121.1"/>
    </source>
</evidence>
<evidence type="ECO:0000256" key="4">
    <source>
        <dbReference type="ARBA" id="ARBA00022737"/>
    </source>
</evidence>
<dbReference type="InterPro" id="IPR028846">
    <property type="entry name" value="Recoverin"/>
</dbReference>
<gene>
    <name evidence="9" type="ORF">FOZ63_028960</name>
</gene>
<evidence type="ECO:0000256" key="7">
    <source>
        <dbReference type="SAM" id="MobiDB-lite"/>
    </source>
</evidence>
<evidence type="ECO:0000256" key="1">
    <source>
        <dbReference type="ARBA" id="ARBA00006049"/>
    </source>
</evidence>
<feature type="compositionally biased region" description="Low complexity" evidence="7">
    <location>
        <begin position="161"/>
        <end position="170"/>
    </location>
</feature>
<protein>
    <recommendedName>
        <fullName evidence="8">EF-hand domain-containing protein</fullName>
    </recommendedName>
</protein>
<keyword evidence="6" id="KW-0449">Lipoprotein</keyword>
<keyword evidence="4" id="KW-0677">Repeat</keyword>
<dbReference type="PANTHER" id="PTHR23055">
    <property type="entry name" value="CALCIUM BINDING PROTEINS"/>
    <property type="match status" value="1"/>
</dbReference>
<accession>A0A7J6NYK0</accession>
<dbReference type="InterPro" id="IPR011992">
    <property type="entry name" value="EF-hand-dom_pair"/>
</dbReference>
<dbReference type="PANTHER" id="PTHR23055:SF178">
    <property type="entry name" value="NEUROCALCIN HOMOLOG"/>
    <property type="match status" value="1"/>
</dbReference>
<keyword evidence="2" id="KW-0519">Myristate</keyword>
<proteinExistence type="inferred from homology"/>
<evidence type="ECO:0000313" key="10">
    <source>
        <dbReference type="Proteomes" id="UP000553632"/>
    </source>
</evidence>
<evidence type="ECO:0000256" key="2">
    <source>
        <dbReference type="ARBA" id="ARBA00022707"/>
    </source>
</evidence>
<dbReference type="Gene3D" id="1.10.238.10">
    <property type="entry name" value="EF-hand"/>
    <property type="match status" value="1"/>
</dbReference>
<dbReference type="PROSITE" id="PS00018">
    <property type="entry name" value="EF_HAND_1"/>
    <property type="match status" value="2"/>
</dbReference>
<keyword evidence="3" id="KW-0479">Metal-binding</keyword>
<dbReference type="InterPro" id="IPR002048">
    <property type="entry name" value="EF_hand_dom"/>
</dbReference>
<sequence>MFIPPGGYGFQFNRIQQQQQQQQQVRRMPSAGGERLFSAPTSVVSGNQTVRTTGNFTASSPMPPPPFTPAVAALPSVPGVTHGVVPTRSATPDNYLAGCATPMAPPAGASDVSAQRAVYSPLRGLCSSAAMKPAAASSPLKVETQVEKIPAQPAKVEHGQTQHQQPQQQRRQMEPQKSTRRPGFLKVTKPPQLARRTAERTPPLIELSPPKKLSEERVAAVGEQGKVELAEAADSRPTGDAQLDQLKDMRRTVQLRDVPIGKALRHFAGQCMKAGCTEDTANEPAAEFTPQTFTKAYHSLLESCGIAPNEDNEQIERLFALFDRDKNGKVDLMEVICGLSLICSGTEKEKLEGIFDTFDADGDGRITLHEMTTFLRNVYRIVLTPLVAERMKSVGISLTTAEALAAVTAKECFANVDSEGSGTMSCNDFYGWFCTPQKHALFVAGSMDGLFN</sequence>
<dbReference type="Pfam" id="PF13499">
    <property type="entry name" value="EF-hand_7"/>
    <property type="match status" value="1"/>
</dbReference>
<feature type="region of interest" description="Disordered" evidence="7">
    <location>
        <begin position="137"/>
        <end position="207"/>
    </location>
</feature>
<dbReference type="PROSITE" id="PS50222">
    <property type="entry name" value="EF_HAND_2"/>
    <property type="match status" value="2"/>
</dbReference>
<comment type="similarity">
    <text evidence="1">Belongs to the recoverin family.</text>
</comment>
<dbReference type="CDD" id="cd00051">
    <property type="entry name" value="EFh"/>
    <property type="match status" value="2"/>
</dbReference>
<evidence type="ECO:0000256" key="6">
    <source>
        <dbReference type="ARBA" id="ARBA00023288"/>
    </source>
</evidence>
<evidence type="ECO:0000256" key="5">
    <source>
        <dbReference type="ARBA" id="ARBA00022837"/>
    </source>
</evidence>